<sequence>MIKKLKAGYIYMKDWPLEDYLNPVFAENRVKKSMNFANKAIPPLLFLTIIWSLFIGGYFKGVPFIYALSLNLEATLACLFVLCIIPIQGLYWFYRRSVTPLNEKQQVFYRTLCKKLDHTFTLMPTMRDLEVEINYGLKKLPKDFLKEL</sequence>
<evidence type="ECO:0000256" key="4">
    <source>
        <dbReference type="ARBA" id="ARBA00022475"/>
    </source>
</evidence>
<dbReference type="Proteomes" id="UP000731465">
    <property type="component" value="Unassembled WGS sequence"/>
</dbReference>
<keyword evidence="8 9" id="KW-0472">Membrane</keyword>
<proteinExistence type="inferred from homology"/>
<keyword evidence="4" id="KW-1003">Cell membrane</keyword>
<evidence type="ECO:0000256" key="6">
    <source>
        <dbReference type="ARBA" id="ARBA00022692"/>
    </source>
</evidence>
<comment type="subcellular location">
    <subcellularLocation>
        <location evidence="1">Cell inner membrane</location>
        <topology evidence="1">Multi-pass membrane protein</topology>
    </subcellularLocation>
</comment>
<dbReference type="Pfam" id="PF04217">
    <property type="entry name" value="DUF412"/>
    <property type="match status" value="1"/>
</dbReference>
<evidence type="ECO:0000256" key="7">
    <source>
        <dbReference type="ARBA" id="ARBA00022989"/>
    </source>
</evidence>
<evidence type="ECO:0000256" key="8">
    <source>
        <dbReference type="ARBA" id="ARBA00023136"/>
    </source>
</evidence>
<dbReference type="InterPro" id="IPR007334">
    <property type="entry name" value="UPF0208"/>
</dbReference>
<organism evidence="10 11">
    <name type="scientific">Succinivibrio faecicola</name>
    <dbReference type="NCBI Taxonomy" id="2820300"/>
    <lineage>
        <taxon>Bacteria</taxon>
        <taxon>Pseudomonadati</taxon>
        <taxon>Pseudomonadota</taxon>
        <taxon>Gammaproteobacteria</taxon>
        <taxon>Aeromonadales</taxon>
        <taxon>Succinivibrionaceae</taxon>
        <taxon>Succinivibrio</taxon>
    </lineage>
</organism>
<reference evidence="10 11" key="1">
    <citation type="submission" date="2021-03" db="EMBL/GenBank/DDBJ databases">
        <title>Succinivibrio sp. nov. isolated from feces of cow.</title>
        <authorList>
            <person name="Choi J.-Y."/>
        </authorList>
    </citation>
    <scope>NUCLEOTIDE SEQUENCE [LARGE SCALE GENOMIC DNA]</scope>
    <source>
        <strain evidence="10 11">AGMB01872</strain>
    </source>
</reference>
<gene>
    <name evidence="10" type="ORF">J5V48_05340</name>
</gene>
<evidence type="ECO:0000256" key="2">
    <source>
        <dbReference type="ARBA" id="ARBA00009474"/>
    </source>
</evidence>
<keyword evidence="6 9" id="KW-0812">Transmembrane</keyword>
<dbReference type="RefSeq" id="WP_219937539.1">
    <property type="nucleotide sequence ID" value="NZ_JAGFNY010000014.1"/>
</dbReference>
<evidence type="ECO:0000256" key="1">
    <source>
        <dbReference type="ARBA" id="ARBA00004429"/>
    </source>
</evidence>
<keyword evidence="5" id="KW-0997">Cell inner membrane</keyword>
<feature type="transmembrane region" description="Helical" evidence="9">
    <location>
        <begin position="44"/>
        <end position="68"/>
    </location>
</feature>
<dbReference type="EMBL" id="JAGFNY010000014">
    <property type="protein sequence ID" value="MBW7570316.1"/>
    <property type="molecule type" value="Genomic_DNA"/>
</dbReference>
<evidence type="ECO:0000313" key="11">
    <source>
        <dbReference type="Proteomes" id="UP000731465"/>
    </source>
</evidence>
<accession>A0ABS7DIE4</accession>
<evidence type="ECO:0000313" key="10">
    <source>
        <dbReference type="EMBL" id="MBW7570316.1"/>
    </source>
</evidence>
<feature type="transmembrane region" description="Helical" evidence="9">
    <location>
        <begin position="74"/>
        <end position="94"/>
    </location>
</feature>
<name>A0ABS7DIE4_9GAMM</name>
<evidence type="ECO:0000256" key="5">
    <source>
        <dbReference type="ARBA" id="ARBA00022519"/>
    </source>
</evidence>
<evidence type="ECO:0000256" key="3">
    <source>
        <dbReference type="ARBA" id="ARBA00018831"/>
    </source>
</evidence>
<comment type="similarity">
    <text evidence="2">Belongs to the UPF0208 family.</text>
</comment>
<dbReference type="NCBIfam" id="NF002493">
    <property type="entry name" value="PRK01816.1"/>
    <property type="match status" value="1"/>
</dbReference>
<evidence type="ECO:0000256" key="9">
    <source>
        <dbReference type="SAM" id="Phobius"/>
    </source>
</evidence>
<protein>
    <recommendedName>
        <fullName evidence="3">UPF0208 membrane protein YfbV</fullName>
    </recommendedName>
</protein>
<keyword evidence="7 9" id="KW-1133">Transmembrane helix</keyword>
<keyword evidence="11" id="KW-1185">Reference proteome</keyword>
<comment type="caution">
    <text evidence="10">The sequence shown here is derived from an EMBL/GenBank/DDBJ whole genome shotgun (WGS) entry which is preliminary data.</text>
</comment>